<accession>A0A0A8ZPE0</accession>
<reference evidence="1" key="1">
    <citation type="submission" date="2014-09" db="EMBL/GenBank/DDBJ databases">
        <authorList>
            <person name="Magalhaes I.L.F."/>
            <person name="Oliveira U."/>
            <person name="Santos F.R."/>
            <person name="Vidigal T.H.D.A."/>
            <person name="Brescovit A.D."/>
            <person name="Santos A.J."/>
        </authorList>
    </citation>
    <scope>NUCLEOTIDE SEQUENCE</scope>
    <source>
        <tissue evidence="1">Shoot tissue taken approximately 20 cm above the soil surface</tissue>
    </source>
</reference>
<name>A0A0A8ZPE0_ARUDO</name>
<evidence type="ECO:0000313" key="1">
    <source>
        <dbReference type="EMBL" id="JAD36707.1"/>
    </source>
</evidence>
<reference evidence="1" key="2">
    <citation type="journal article" date="2015" name="Data Brief">
        <title>Shoot transcriptome of the giant reed, Arundo donax.</title>
        <authorList>
            <person name="Barrero R.A."/>
            <person name="Guerrero F.D."/>
            <person name="Moolhuijzen P."/>
            <person name="Goolsby J.A."/>
            <person name="Tidwell J."/>
            <person name="Bellgard S.E."/>
            <person name="Bellgard M.I."/>
        </authorList>
    </citation>
    <scope>NUCLEOTIDE SEQUENCE</scope>
    <source>
        <tissue evidence="1">Shoot tissue taken approximately 20 cm above the soil surface</tissue>
    </source>
</reference>
<organism evidence="1">
    <name type="scientific">Arundo donax</name>
    <name type="common">Giant reed</name>
    <name type="synonym">Donax arundinaceus</name>
    <dbReference type="NCBI Taxonomy" id="35708"/>
    <lineage>
        <taxon>Eukaryota</taxon>
        <taxon>Viridiplantae</taxon>
        <taxon>Streptophyta</taxon>
        <taxon>Embryophyta</taxon>
        <taxon>Tracheophyta</taxon>
        <taxon>Spermatophyta</taxon>
        <taxon>Magnoliopsida</taxon>
        <taxon>Liliopsida</taxon>
        <taxon>Poales</taxon>
        <taxon>Poaceae</taxon>
        <taxon>PACMAD clade</taxon>
        <taxon>Arundinoideae</taxon>
        <taxon>Arundineae</taxon>
        <taxon>Arundo</taxon>
    </lineage>
</organism>
<sequence>MQGMDSQELHAGIHMVPVEVIE</sequence>
<proteinExistence type="predicted"/>
<dbReference type="EMBL" id="GBRH01261188">
    <property type="protein sequence ID" value="JAD36707.1"/>
    <property type="molecule type" value="Transcribed_RNA"/>
</dbReference>
<protein>
    <submittedName>
        <fullName evidence="1">Uncharacterized protein</fullName>
    </submittedName>
</protein>
<dbReference type="AlphaFoldDB" id="A0A0A8ZPE0"/>